<proteinExistence type="predicted"/>
<dbReference type="RefSeq" id="WP_263734541.1">
    <property type="nucleotide sequence ID" value="NZ_JAOWKY010000002.1"/>
</dbReference>
<gene>
    <name evidence="1" type="ORF">OEW28_09575</name>
</gene>
<comment type="caution">
    <text evidence="1">The sequence shown here is derived from an EMBL/GenBank/DDBJ whole genome shotgun (WGS) entry which is preliminary data.</text>
</comment>
<organism evidence="1 2">
    <name type="scientific">Albidovulum marisflavi</name>
    <dbReference type="NCBI Taxonomy" id="2984159"/>
    <lineage>
        <taxon>Bacteria</taxon>
        <taxon>Pseudomonadati</taxon>
        <taxon>Pseudomonadota</taxon>
        <taxon>Alphaproteobacteria</taxon>
        <taxon>Rhodobacterales</taxon>
        <taxon>Paracoccaceae</taxon>
        <taxon>Albidovulum</taxon>
    </lineage>
</organism>
<protein>
    <submittedName>
        <fullName evidence="1">Uncharacterized protein</fullName>
    </submittedName>
</protein>
<dbReference type="EMBL" id="JAOWKY010000002">
    <property type="protein sequence ID" value="MCV2868877.1"/>
    <property type="molecule type" value="Genomic_DNA"/>
</dbReference>
<reference evidence="1 2" key="1">
    <citation type="submission" date="2022-10" db="EMBL/GenBank/DDBJ databases">
        <title>Defluviimonas sp. nov., isolated from ocean surface water.</title>
        <authorList>
            <person name="He W."/>
            <person name="Wang L."/>
            <person name="Zhang D.-F."/>
        </authorList>
    </citation>
    <scope>NUCLEOTIDE SEQUENCE [LARGE SCALE GENOMIC DNA]</scope>
    <source>
        <strain evidence="1 2">WL0002</strain>
    </source>
</reference>
<keyword evidence="2" id="KW-1185">Reference proteome</keyword>
<evidence type="ECO:0000313" key="2">
    <source>
        <dbReference type="Proteomes" id="UP001652542"/>
    </source>
</evidence>
<name>A0ABT2ZCR3_9RHOB</name>
<accession>A0ABT2ZCR3</accession>
<evidence type="ECO:0000313" key="1">
    <source>
        <dbReference type="EMBL" id="MCV2868877.1"/>
    </source>
</evidence>
<sequence length="71" mass="7439">MSASQLEAMLALSQARAEAYVHAAKIIVMNQFGPAAEHTHTEITVALASAMMQHEGAQIIADAYRSAGGKA</sequence>
<dbReference type="Proteomes" id="UP001652542">
    <property type="component" value="Unassembled WGS sequence"/>
</dbReference>